<dbReference type="GO" id="GO:0005811">
    <property type="term" value="C:lipid droplet"/>
    <property type="evidence" value="ECO:0007669"/>
    <property type="project" value="InterPro"/>
</dbReference>
<evidence type="ECO:0000313" key="3">
    <source>
        <dbReference type="EMBL" id="RCV21704.1"/>
    </source>
</evidence>
<dbReference type="Pfam" id="PF13249">
    <property type="entry name" value="SQHop_cyclase_N"/>
    <property type="match status" value="1"/>
</dbReference>
<feature type="chain" id="PRO_5016867484" description="Squalene cyclase N-terminal domain-containing protein" evidence="1">
    <location>
        <begin position="20"/>
        <end position="136"/>
    </location>
</feature>
<dbReference type="InterPro" id="IPR032697">
    <property type="entry name" value="SQ_cyclase_N"/>
</dbReference>
<dbReference type="EMBL" id="CM003531">
    <property type="protein sequence ID" value="RCV21704.1"/>
    <property type="molecule type" value="Genomic_DNA"/>
</dbReference>
<organism evidence="3">
    <name type="scientific">Setaria italica</name>
    <name type="common">Foxtail millet</name>
    <name type="synonym">Panicum italicum</name>
    <dbReference type="NCBI Taxonomy" id="4555"/>
    <lineage>
        <taxon>Eukaryota</taxon>
        <taxon>Viridiplantae</taxon>
        <taxon>Streptophyta</taxon>
        <taxon>Embryophyta</taxon>
        <taxon>Tracheophyta</taxon>
        <taxon>Spermatophyta</taxon>
        <taxon>Magnoliopsida</taxon>
        <taxon>Liliopsida</taxon>
        <taxon>Poales</taxon>
        <taxon>Poaceae</taxon>
        <taxon>PACMAD clade</taxon>
        <taxon>Panicoideae</taxon>
        <taxon>Panicodae</taxon>
        <taxon>Paniceae</taxon>
        <taxon>Cenchrinae</taxon>
        <taxon>Setaria</taxon>
    </lineage>
</organism>
<dbReference type="GO" id="GO:0016866">
    <property type="term" value="F:intramolecular transferase activity"/>
    <property type="evidence" value="ECO:0007669"/>
    <property type="project" value="InterPro"/>
</dbReference>
<dbReference type="PANTHER" id="PTHR11764:SF39">
    <property type="entry name" value="TERPENE CYCLASE_MUTASE FAMILY MEMBER"/>
    <property type="match status" value="1"/>
</dbReference>
<reference evidence="3" key="1">
    <citation type="journal article" date="2012" name="Nat. Biotechnol.">
        <title>Reference genome sequence of the model plant Setaria.</title>
        <authorList>
            <person name="Bennetzen J.L."/>
            <person name="Schmutz J."/>
            <person name="Wang H."/>
            <person name="Percifield R."/>
            <person name="Hawkins J."/>
            <person name="Pontaroli A.C."/>
            <person name="Estep M."/>
            <person name="Feng L."/>
            <person name="Vaughn J.N."/>
            <person name="Grimwood J."/>
            <person name="Jenkins J."/>
            <person name="Barry K."/>
            <person name="Lindquist E."/>
            <person name="Hellsten U."/>
            <person name="Deshpande S."/>
            <person name="Wang X."/>
            <person name="Wu X."/>
            <person name="Mitros T."/>
            <person name="Triplett J."/>
            <person name="Yang X."/>
            <person name="Ye C.Y."/>
            <person name="Mauro-Herrera M."/>
            <person name="Wang L."/>
            <person name="Li P."/>
            <person name="Sharma M."/>
            <person name="Sharma R."/>
            <person name="Ronald P.C."/>
            <person name="Panaud O."/>
            <person name="Kellogg E.A."/>
            <person name="Brutnell T.P."/>
            <person name="Doust A.N."/>
            <person name="Tuskan G.A."/>
            <person name="Rokhsar D."/>
            <person name="Devos K.M."/>
        </authorList>
    </citation>
    <scope>NUCLEOTIDE SEQUENCE [LARGE SCALE GENOMIC DNA]</scope>
    <source>
        <strain evidence="3">Yugu1</strain>
    </source>
</reference>
<dbReference type="OrthoDB" id="685792at2759"/>
<proteinExistence type="predicted"/>
<evidence type="ECO:0000259" key="2">
    <source>
        <dbReference type="Pfam" id="PF13249"/>
    </source>
</evidence>
<dbReference type="GO" id="GO:0016104">
    <property type="term" value="P:triterpenoid biosynthetic process"/>
    <property type="evidence" value="ECO:0007669"/>
    <property type="project" value="InterPro"/>
</dbReference>
<name>A0A368QV60_SETIT</name>
<reference evidence="3" key="2">
    <citation type="submission" date="2015-07" db="EMBL/GenBank/DDBJ databases">
        <authorList>
            <person name="Noorani M."/>
        </authorList>
    </citation>
    <scope>NUCLEOTIDE SEQUENCE</scope>
    <source>
        <strain evidence="3">Yugu1</strain>
    </source>
</reference>
<keyword evidence="1" id="KW-0732">Signal</keyword>
<dbReference type="InterPro" id="IPR018333">
    <property type="entry name" value="Squalene_cyclase"/>
</dbReference>
<feature type="signal peptide" evidence="1">
    <location>
        <begin position="1"/>
        <end position="19"/>
    </location>
</feature>
<dbReference type="InterPro" id="IPR008930">
    <property type="entry name" value="Terpenoid_cyclase/PrenylTrfase"/>
</dbReference>
<feature type="domain" description="Squalene cyclase N-terminal" evidence="2">
    <location>
        <begin position="19"/>
        <end position="124"/>
    </location>
</feature>
<dbReference type="STRING" id="4555.A0A368QV60"/>
<gene>
    <name evidence="3" type="ORF">SETIT_4G158900v2</name>
</gene>
<sequence>MPLLVFALYITGSLNTVLSKEHQREICRYIYNQQNEDGGWGKQVVGPSTMLGSCLNYVTLRILGEESTHDALTKGREWILSHGSAAAIPQWGKMWLSMIGLYDWSGNNPIIPELWLVPHFLPIHPGTCLFSHDNYH</sequence>
<dbReference type="AlphaFoldDB" id="A0A368QV60"/>
<dbReference type="Gene3D" id="1.50.10.20">
    <property type="match status" value="1"/>
</dbReference>
<evidence type="ECO:0000256" key="1">
    <source>
        <dbReference type="SAM" id="SignalP"/>
    </source>
</evidence>
<protein>
    <recommendedName>
        <fullName evidence="2">Squalene cyclase N-terminal domain-containing protein</fullName>
    </recommendedName>
</protein>
<accession>A0A368QV60</accession>
<dbReference type="SUPFAM" id="SSF48239">
    <property type="entry name" value="Terpenoid cyclases/Protein prenyltransferases"/>
    <property type="match status" value="1"/>
</dbReference>
<dbReference type="PANTHER" id="PTHR11764">
    <property type="entry name" value="TERPENE CYCLASE/MUTASE FAMILY MEMBER"/>
    <property type="match status" value="1"/>
</dbReference>